<dbReference type="eggNOG" id="ENOG5030Y2U">
    <property type="taxonomic scope" value="Bacteria"/>
</dbReference>
<gene>
    <name evidence="1" type="ORF">M622_05870</name>
</gene>
<reference evidence="1 2" key="1">
    <citation type="submission" date="2013-06" db="EMBL/GenBank/DDBJ databases">
        <title>Draft genome sequence of Thauera terpenica.</title>
        <authorList>
            <person name="Liu B."/>
            <person name="Frostegard A.H."/>
            <person name="Shapleigh J.P."/>
        </authorList>
    </citation>
    <scope>NUCLEOTIDE SEQUENCE [LARGE SCALE GENOMIC DNA]</scope>
    <source>
        <strain evidence="1 2">58Eu</strain>
    </source>
</reference>
<evidence type="ECO:0000313" key="2">
    <source>
        <dbReference type="Proteomes" id="UP000015455"/>
    </source>
</evidence>
<accession>T0ANT7</accession>
<dbReference type="OrthoDB" id="9177203at2"/>
<sequence length="535" mass="59625">MDFTNPAACLDLLQKLHPIDTARTHATLLQITEALQLASPAPNQHLEVLEAAREAIACSQNERARCYTSQALPPDSEENTILQQVLRLWQVLSRSYAQIARRDAAAGTLDDQRALLAQRRTHYAGMALFEYFRAKRAVPAGCWAEIHASHASALHAGVDRVRVPDSLNEVWHAQSALEAYVSILLTDIANPYGRSARELSWVIRWAQRFAPYCSVNAAEEDAKPAAYGVDLNADVGLRPLGLLPQTPTRLRFDGSTLASQIQAVLAQFKHGTKPASLGLGTDCSTDASARLLLSLYRPWGRGTAGRRFPRRHSEGRLQLSSDWLTTGFAIEGSVFKQPRSENQIHRLREDISLLTFGERAPEVDTPQHEHQRHQREAERLGLEYELWDMLDQSVAGFRLQRHAQGERLGHHQLVGIRPPDSDRFLLGDLSWLMYRADGTLEAGVEILPGIPRVVAVRQAGQKNSRAPYQQGFMLPASAALKTPATLLLPSLWYGPGKMIDVHRDEKTHLVRLGRLIRRGMNYDLCAFEAAEPSPT</sequence>
<dbReference type="PATRIC" id="fig|1348657.5.peg.3063"/>
<protein>
    <submittedName>
        <fullName evidence="1">Uncharacterized protein</fullName>
    </submittedName>
</protein>
<proteinExistence type="predicted"/>
<keyword evidence="2" id="KW-1185">Reference proteome</keyword>
<dbReference type="RefSeq" id="WP_021250463.1">
    <property type="nucleotide sequence ID" value="NZ_ATJV01000081.1"/>
</dbReference>
<dbReference type="STRING" id="1348657.M622_05870"/>
<name>T0ANT7_9RHOO</name>
<organism evidence="1 2">
    <name type="scientific">Thauera terpenica 58Eu</name>
    <dbReference type="NCBI Taxonomy" id="1348657"/>
    <lineage>
        <taxon>Bacteria</taxon>
        <taxon>Pseudomonadati</taxon>
        <taxon>Pseudomonadota</taxon>
        <taxon>Betaproteobacteria</taxon>
        <taxon>Rhodocyclales</taxon>
        <taxon>Zoogloeaceae</taxon>
        <taxon>Thauera</taxon>
    </lineage>
</organism>
<evidence type="ECO:0000313" key="1">
    <source>
        <dbReference type="EMBL" id="EPZ14509.1"/>
    </source>
</evidence>
<dbReference type="AlphaFoldDB" id="T0ANT7"/>
<comment type="caution">
    <text evidence="1">The sequence shown here is derived from an EMBL/GenBank/DDBJ whole genome shotgun (WGS) entry which is preliminary data.</text>
</comment>
<dbReference type="EMBL" id="ATJV01000081">
    <property type="protein sequence ID" value="EPZ14509.1"/>
    <property type="molecule type" value="Genomic_DNA"/>
</dbReference>
<dbReference type="Proteomes" id="UP000015455">
    <property type="component" value="Unassembled WGS sequence"/>
</dbReference>